<sequence>MKRFFSTGLIWLLFVIPAVGTAGWILWREITEPKTIAGPGLIQTDAAIGGPITLIGADGQEVTEEAFAGGPAVIYFGYTYCPDVCPTSLQTITEALDLLGSEGQAVTPIFITVDPKRDGTEVVGDYAAAFHEQMVGLTGRPEQITAAAKAFRVVYLARDKGRSDDDYLVDHSSYYYLMDANWNLAAVMAHEITPAQMADAIRQLM</sequence>
<protein>
    <submittedName>
        <fullName evidence="5">SCO family protein</fullName>
    </submittedName>
</protein>
<keyword evidence="2 3" id="KW-0186">Copper</keyword>
<feature type="disulfide bond" description="Redox-active" evidence="4">
    <location>
        <begin position="81"/>
        <end position="85"/>
    </location>
</feature>
<dbReference type="EMBL" id="SADE01000002">
    <property type="protein sequence ID" value="RVU36494.1"/>
    <property type="molecule type" value="Genomic_DNA"/>
</dbReference>
<proteinExistence type="inferred from homology"/>
<keyword evidence="4" id="KW-1015">Disulfide bond</keyword>
<evidence type="ECO:0000256" key="2">
    <source>
        <dbReference type="ARBA" id="ARBA00023008"/>
    </source>
</evidence>
<dbReference type="CDD" id="cd02968">
    <property type="entry name" value="SCO"/>
    <property type="match status" value="1"/>
</dbReference>
<comment type="similarity">
    <text evidence="1">Belongs to the SCO1/2 family.</text>
</comment>
<dbReference type="InterPro" id="IPR036249">
    <property type="entry name" value="Thioredoxin-like_sf"/>
</dbReference>
<dbReference type="GO" id="GO:0046872">
    <property type="term" value="F:metal ion binding"/>
    <property type="evidence" value="ECO:0007669"/>
    <property type="project" value="UniProtKB-KW"/>
</dbReference>
<evidence type="ECO:0000256" key="4">
    <source>
        <dbReference type="PIRSR" id="PIRSR603782-2"/>
    </source>
</evidence>
<evidence type="ECO:0000313" key="6">
    <source>
        <dbReference type="Proteomes" id="UP000287447"/>
    </source>
</evidence>
<feature type="binding site" evidence="3">
    <location>
        <position position="171"/>
    </location>
    <ligand>
        <name>Cu cation</name>
        <dbReference type="ChEBI" id="CHEBI:23378"/>
    </ligand>
</feature>
<comment type="caution">
    <text evidence="5">The sequence shown here is derived from an EMBL/GenBank/DDBJ whole genome shotgun (WGS) entry which is preliminary data.</text>
</comment>
<evidence type="ECO:0000256" key="1">
    <source>
        <dbReference type="ARBA" id="ARBA00010996"/>
    </source>
</evidence>
<dbReference type="PANTHER" id="PTHR12151">
    <property type="entry name" value="ELECTRON TRANSPORT PROTIN SCO1/SENC FAMILY MEMBER"/>
    <property type="match status" value="1"/>
</dbReference>
<name>A0A437QPR5_9PROT</name>
<dbReference type="AlphaFoldDB" id="A0A437QPR5"/>
<dbReference type="RefSeq" id="WP_127765970.1">
    <property type="nucleotide sequence ID" value="NZ_SADE01000002.1"/>
</dbReference>
<organism evidence="5 6">
    <name type="scientific">Hwanghaeella grinnelliae</name>
    <dbReference type="NCBI Taxonomy" id="2500179"/>
    <lineage>
        <taxon>Bacteria</taxon>
        <taxon>Pseudomonadati</taxon>
        <taxon>Pseudomonadota</taxon>
        <taxon>Alphaproteobacteria</taxon>
        <taxon>Rhodospirillales</taxon>
        <taxon>Rhodospirillaceae</taxon>
        <taxon>Hwanghaeella</taxon>
    </lineage>
</organism>
<reference evidence="6" key="1">
    <citation type="submission" date="2019-01" db="EMBL/GenBank/DDBJ databases">
        <title>Gri0909 isolated from a small marine red alga.</title>
        <authorList>
            <person name="Kim J."/>
            <person name="Jeong S.E."/>
            <person name="Jeon C.O."/>
        </authorList>
    </citation>
    <scope>NUCLEOTIDE SEQUENCE [LARGE SCALE GENOMIC DNA]</scope>
    <source>
        <strain evidence="6">Gri0909</strain>
    </source>
</reference>
<feature type="binding site" evidence="3">
    <location>
        <position position="85"/>
    </location>
    <ligand>
        <name>Cu cation</name>
        <dbReference type="ChEBI" id="CHEBI:23378"/>
    </ligand>
</feature>
<evidence type="ECO:0000256" key="3">
    <source>
        <dbReference type="PIRSR" id="PIRSR603782-1"/>
    </source>
</evidence>
<dbReference type="InterPro" id="IPR003782">
    <property type="entry name" value="SCO1/SenC"/>
</dbReference>
<gene>
    <name evidence="5" type="ORF">EOI86_14980</name>
</gene>
<keyword evidence="6" id="KW-1185">Reference proteome</keyword>
<dbReference type="SUPFAM" id="SSF52833">
    <property type="entry name" value="Thioredoxin-like"/>
    <property type="match status" value="1"/>
</dbReference>
<feature type="binding site" evidence="3">
    <location>
        <position position="81"/>
    </location>
    <ligand>
        <name>Cu cation</name>
        <dbReference type="ChEBI" id="CHEBI:23378"/>
    </ligand>
</feature>
<dbReference type="Gene3D" id="3.40.30.10">
    <property type="entry name" value="Glutaredoxin"/>
    <property type="match status" value="1"/>
</dbReference>
<keyword evidence="3" id="KW-0479">Metal-binding</keyword>
<accession>A0A437QPR5</accession>
<dbReference type="Proteomes" id="UP000287447">
    <property type="component" value="Unassembled WGS sequence"/>
</dbReference>
<dbReference type="OrthoDB" id="9790194at2"/>
<evidence type="ECO:0000313" key="5">
    <source>
        <dbReference type="EMBL" id="RVU36494.1"/>
    </source>
</evidence>
<dbReference type="FunFam" id="3.40.30.10:FF:000013">
    <property type="entry name" value="Blast:Protein SCO1 homolog, mitochondrial"/>
    <property type="match status" value="1"/>
</dbReference>
<dbReference type="Pfam" id="PF02630">
    <property type="entry name" value="SCO1-SenC"/>
    <property type="match status" value="1"/>
</dbReference>
<dbReference type="PANTHER" id="PTHR12151:SF25">
    <property type="entry name" value="LINALOOL DEHYDRATASE_ISOMERASE DOMAIN-CONTAINING PROTEIN"/>
    <property type="match status" value="1"/>
</dbReference>